<dbReference type="SUPFAM" id="SSF103039">
    <property type="entry name" value="CheC-like"/>
    <property type="match status" value="1"/>
</dbReference>
<dbReference type="PANTHER" id="PTHR39452:SF1">
    <property type="entry name" value="CHEY-P PHOSPHATASE CHEX"/>
    <property type="match status" value="1"/>
</dbReference>
<protein>
    <submittedName>
        <fullName evidence="3">Chemotaxis protein CheX</fullName>
    </submittedName>
</protein>
<proteinExistence type="predicted"/>
<keyword evidence="4" id="KW-1185">Reference proteome</keyword>
<organism evidence="3 4">
    <name type="scientific">Alicyclobacillus vulcanalis</name>
    <dbReference type="NCBI Taxonomy" id="252246"/>
    <lineage>
        <taxon>Bacteria</taxon>
        <taxon>Bacillati</taxon>
        <taxon>Bacillota</taxon>
        <taxon>Bacilli</taxon>
        <taxon>Bacillales</taxon>
        <taxon>Alicyclobacillaceae</taxon>
        <taxon>Alicyclobacillus</taxon>
    </lineage>
</organism>
<dbReference type="PANTHER" id="PTHR39452">
    <property type="entry name" value="CHEY-P PHOSPHATASE CHEX"/>
    <property type="match status" value="1"/>
</dbReference>
<evidence type="ECO:0000259" key="2">
    <source>
        <dbReference type="Pfam" id="PF13690"/>
    </source>
</evidence>
<evidence type="ECO:0000256" key="1">
    <source>
        <dbReference type="ARBA" id="ARBA00022500"/>
    </source>
</evidence>
<keyword evidence="1" id="KW-0145">Chemotaxis</keyword>
<dbReference type="CDD" id="cd17906">
    <property type="entry name" value="CheX"/>
    <property type="match status" value="1"/>
</dbReference>
<dbReference type="InterPro" id="IPR028976">
    <property type="entry name" value="CheC-like_sf"/>
</dbReference>
<dbReference type="Pfam" id="PF13690">
    <property type="entry name" value="CheX"/>
    <property type="match status" value="1"/>
</dbReference>
<dbReference type="InterPro" id="IPR038756">
    <property type="entry name" value="CheX-like"/>
</dbReference>
<evidence type="ECO:0000313" key="4">
    <source>
        <dbReference type="Proteomes" id="UP000186156"/>
    </source>
</evidence>
<dbReference type="EMBL" id="FTOO01000016">
    <property type="protein sequence ID" value="SIT13091.1"/>
    <property type="molecule type" value="Genomic_DNA"/>
</dbReference>
<dbReference type="Gene3D" id="3.40.1550.10">
    <property type="entry name" value="CheC-like"/>
    <property type="match status" value="1"/>
</dbReference>
<dbReference type="RefSeq" id="WP_076349176.1">
    <property type="nucleotide sequence ID" value="NZ_FTOO01000016.1"/>
</dbReference>
<reference evidence="4" key="1">
    <citation type="submission" date="2017-01" db="EMBL/GenBank/DDBJ databases">
        <authorList>
            <person name="Varghese N."/>
            <person name="Submissions S."/>
        </authorList>
    </citation>
    <scope>NUCLEOTIDE SEQUENCE [LARGE SCALE GENOMIC DNA]</scope>
    <source>
        <strain evidence="4">DSM 16176</strain>
    </source>
</reference>
<dbReference type="OrthoDB" id="9788100at2"/>
<dbReference type="AlphaFoldDB" id="A0A1N7PR63"/>
<dbReference type="InterPro" id="IPR028051">
    <property type="entry name" value="CheX-like_dom"/>
</dbReference>
<gene>
    <name evidence="3" type="ORF">SAMN05421799_11632</name>
</gene>
<evidence type="ECO:0000313" key="3">
    <source>
        <dbReference type="EMBL" id="SIT13091.1"/>
    </source>
</evidence>
<name>A0A1N7PR63_9BACL</name>
<accession>A0A1N7PR63</accession>
<dbReference type="GO" id="GO:0006935">
    <property type="term" value="P:chemotaxis"/>
    <property type="evidence" value="ECO:0007669"/>
    <property type="project" value="UniProtKB-KW"/>
</dbReference>
<sequence>MPQAVLPEVLNTSFEAAKVVFPVPFVREKLEVVNQYIHSEELGVLIGLTHDLQGRLIIEGRAPVFQALGVAMYGMELADAMLESFVGEIGNMVAGNMSTRLAENGIHVEISPPTVIVGPTKLTGFVTAAKIPLHLENIGVIHVILILDESE</sequence>
<feature type="domain" description="Chemotaxis phosphatase CheX-like" evidence="2">
    <location>
        <begin position="44"/>
        <end position="118"/>
    </location>
</feature>
<dbReference type="Proteomes" id="UP000186156">
    <property type="component" value="Unassembled WGS sequence"/>
</dbReference>
<dbReference type="STRING" id="252246.SAMN05421799_11632"/>